<dbReference type="Proteomes" id="UP000319715">
    <property type="component" value="Unassembled WGS sequence"/>
</dbReference>
<dbReference type="NCBIfam" id="NF033674">
    <property type="entry name" value="stress_OB_fold"/>
    <property type="match status" value="1"/>
</dbReference>
<protein>
    <submittedName>
        <fullName evidence="5">NirD/YgiW/YdeI family stress tolerance protein</fullName>
    </submittedName>
    <submittedName>
        <fullName evidence="4">Periplasmic protein</fullName>
    </submittedName>
</protein>
<feature type="chain" id="PRO_5034399639" evidence="3">
    <location>
        <begin position="20"/>
        <end position="130"/>
    </location>
</feature>
<gene>
    <name evidence="5" type="ORF">FK492_02685</name>
    <name evidence="4" type="ORF">SA3R_04425</name>
</gene>
<accession>A0A8E1S1L5</accession>
<dbReference type="PANTHER" id="PTHR36571:SF1">
    <property type="entry name" value="PROTEIN YGIW"/>
    <property type="match status" value="1"/>
</dbReference>
<dbReference type="AlphaFoldDB" id="A0A8E1S1L5"/>
<comment type="caution">
    <text evidence="4">The sequence shown here is derived from an EMBL/GenBank/DDBJ whole genome shotgun (WGS) entry which is preliminary data.</text>
</comment>
<feature type="signal peptide" evidence="3">
    <location>
        <begin position="1"/>
        <end position="19"/>
    </location>
</feature>
<dbReference type="Proteomes" id="UP000071979">
    <property type="component" value="Unassembled WGS sequence"/>
</dbReference>
<evidence type="ECO:0000313" key="7">
    <source>
        <dbReference type="Proteomes" id="UP000319715"/>
    </source>
</evidence>
<name>A0A8E1S1L5_9GAMM</name>
<dbReference type="RefSeq" id="WP_058757753.1">
    <property type="nucleotide sequence ID" value="NZ_CP045216.1"/>
</dbReference>
<reference evidence="4 6" key="1">
    <citation type="journal article" date="2016" name="Front. Microbiol.">
        <title>Genomic Resource of Rice Seed Associated Bacteria.</title>
        <authorList>
            <person name="Midha S."/>
            <person name="Bansal K."/>
            <person name="Sharma S."/>
            <person name="Kumar N."/>
            <person name="Patil P.P."/>
            <person name="Chaudhry V."/>
            <person name="Patil P.B."/>
        </authorList>
    </citation>
    <scope>NUCLEOTIDE SEQUENCE [LARGE SCALE GENOMIC DNA]</scope>
    <source>
        <strain evidence="4 6">SA3</strain>
    </source>
</reference>
<evidence type="ECO:0000313" key="4">
    <source>
        <dbReference type="EMBL" id="KTS69099.1"/>
    </source>
</evidence>
<evidence type="ECO:0000313" key="6">
    <source>
        <dbReference type="Proteomes" id="UP000071979"/>
    </source>
</evidence>
<dbReference type="EMBL" id="LDSE01000008">
    <property type="protein sequence ID" value="KTS69099.1"/>
    <property type="molecule type" value="Genomic_DNA"/>
</dbReference>
<dbReference type="GeneID" id="67451625"/>
<evidence type="ECO:0000256" key="3">
    <source>
        <dbReference type="SAM" id="SignalP"/>
    </source>
</evidence>
<dbReference type="Pfam" id="PF04076">
    <property type="entry name" value="BOF"/>
    <property type="match status" value="1"/>
</dbReference>
<dbReference type="SUPFAM" id="SSF101756">
    <property type="entry name" value="Hypothetical protein YgiW"/>
    <property type="match status" value="1"/>
</dbReference>
<dbReference type="PANTHER" id="PTHR36571">
    <property type="entry name" value="PROTEIN YGIW"/>
    <property type="match status" value="1"/>
</dbReference>
<sequence length="130" mass="14196">MKKTVLASLLMVFSLGAIAEQGGFEGGKTPPPQKQQDAGYKGSEDTGQTHIEQIRDFRQGGYVTLEGYIVKKLSGDNYQFRDSTGTVTIKAAADTFKGKTYNAEDQVRVSGKVYGRGENTRVDVARIEEP</sequence>
<evidence type="ECO:0000313" key="5">
    <source>
        <dbReference type="EMBL" id="TQC77555.1"/>
    </source>
</evidence>
<feature type="region of interest" description="Disordered" evidence="2">
    <location>
        <begin position="22"/>
        <end position="46"/>
    </location>
</feature>
<evidence type="ECO:0000256" key="1">
    <source>
        <dbReference type="ARBA" id="ARBA00022729"/>
    </source>
</evidence>
<reference evidence="5 7" key="2">
    <citation type="submission" date="2019-06" db="EMBL/GenBank/DDBJ databases">
        <title>Pantoea dispersa Assembly.</title>
        <authorList>
            <person name="Wang J."/>
        </authorList>
    </citation>
    <scope>NUCLEOTIDE SEQUENCE [LARGE SCALE GENOMIC DNA]</scope>
    <source>
        <strain evidence="5">Bio</strain>
        <strain evidence="7">bio</strain>
    </source>
</reference>
<evidence type="ECO:0000256" key="2">
    <source>
        <dbReference type="SAM" id="MobiDB-lite"/>
    </source>
</evidence>
<keyword evidence="1 3" id="KW-0732">Signal</keyword>
<dbReference type="InterPro" id="IPR005220">
    <property type="entry name" value="CarO-like"/>
</dbReference>
<dbReference type="EMBL" id="VICF01000001">
    <property type="protein sequence ID" value="TQC77555.1"/>
    <property type="molecule type" value="Genomic_DNA"/>
</dbReference>
<organism evidence="4 6">
    <name type="scientific">Pantoea dispersa</name>
    <dbReference type="NCBI Taxonomy" id="59814"/>
    <lineage>
        <taxon>Bacteria</taxon>
        <taxon>Pseudomonadati</taxon>
        <taxon>Pseudomonadota</taxon>
        <taxon>Gammaproteobacteria</taxon>
        <taxon>Enterobacterales</taxon>
        <taxon>Erwiniaceae</taxon>
        <taxon>Pantoea</taxon>
    </lineage>
</organism>
<dbReference type="InterPro" id="IPR036700">
    <property type="entry name" value="BOBF_sf"/>
</dbReference>
<dbReference type="Gene3D" id="2.40.50.200">
    <property type="entry name" value="Bacterial OB-fold"/>
    <property type="match status" value="1"/>
</dbReference>
<proteinExistence type="predicted"/>
<keyword evidence="7" id="KW-1185">Reference proteome</keyword>